<dbReference type="RefSeq" id="WP_183593304.1">
    <property type="nucleotide sequence ID" value="NZ_JACHWR010000002.1"/>
</dbReference>
<dbReference type="EMBL" id="JACHWR010000002">
    <property type="protein sequence ID" value="MBB3043485.1"/>
    <property type="molecule type" value="Genomic_DNA"/>
</dbReference>
<accession>A0A7W4VXH2</accession>
<feature type="domain" description="Bacterial Ig-like" evidence="2">
    <location>
        <begin position="580"/>
        <end position="651"/>
    </location>
</feature>
<dbReference type="InterPro" id="IPR013783">
    <property type="entry name" value="Ig-like_fold"/>
</dbReference>
<evidence type="ECO:0000313" key="3">
    <source>
        <dbReference type="EMBL" id="MBB3043485.1"/>
    </source>
</evidence>
<sequence>MSRTFLARASGLATLALLLGMAPAHAIDIEPPTITFTPAGDRWFPGSTPVTVAVADVGGGSVDSVEYQLTGAHDSGGLLGRSGGTIALTNGGVTEVVVTATDRSENTARSTVWFGIDRDYPTVGVTAPADGARVIQHSTVALSYDCADALSGIASCSDTTPSGSALDTSTLGTHTAQAMAVDRAGNTTTKTVAYEVVRGTFVLGVKSSMLGGFRVGETVTAVPPRTTPAASSYSYQWLMDGVDVPGATEATYAVRPTDSNKRISVRVTASRPGYDDLVSESSRILVGQASFSTSGPVISGDLVVGGTLAGSIEATPAPTAVFWTWRVDGTKVGDESSYEVRPEDVGKRVVLQAELWRPGYVSIWPHTEPSEPIRPATQDLQVVATVDGHPAVGQQLTAVLSGVPSGVQTALQWYADGAPISEATGTSHLLTAAQQGTSITVEVTVDRLGHVPWRTTSAPVGPVAAAPDAGPNPGGANDPAVVGTPTISGTAVAGQRLTAQLPPLPAGVTASYQWLADGAPIATGTGPTLLLGRGEVGRRVSLRASVTAPDRLPWHGTTEPTTAVAKARAVLRTKVRTPRDATRTATVTVRVSASGLAPTGRVTVRRKGKTLARAAVRSDGTARITLRRLKPGGQRLTVAYAGDPSTAAAQRALRFRIR</sequence>
<feature type="chain" id="PRO_5031334247" description="Bacterial Ig-like domain-containing protein" evidence="1">
    <location>
        <begin position="27"/>
        <end position="658"/>
    </location>
</feature>
<protein>
    <recommendedName>
        <fullName evidence="2">Bacterial Ig-like domain-containing protein</fullName>
    </recommendedName>
</protein>
<reference evidence="3 4" key="1">
    <citation type="submission" date="2020-08" db="EMBL/GenBank/DDBJ databases">
        <title>Sequencing the genomes of 1000 actinobacteria strains.</title>
        <authorList>
            <person name="Klenk H.-P."/>
        </authorList>
    </citation>
    <scope>NUCLEOTIDE SEQUENCE [LARGE SCALE GENOMIC DNA]</scope>
    <source>
        <strain evidence="3 4">DSM 105498</strain>
    </source>
</reference>
<dbReference type="Gene3D" id="2.60.40.10">
    <property type="entry name" value="Immunoglobulins"/>
    <property type="match status" value="1"/>
</dbReference>
<evidence type="ECO:0000313" key="4">
    <source>
        <dbReference type="Proteomes" id="UP000589626"/>
    </source>
</evidence>
<gene>
    <name evidence="3" type="ORF">FHU40_003303</name>
</gene>
<name>A0A7W4VXH2_9ACTN</name>
<dbReference type="Gene3D" id="2.60.40.2700">
    <property type="match status" value="3"/>
</dbReference>
<comment type="caution">
    <text evidence="3">The sequence shown here is derived from an EMBL/GenBank/DDBJ whole genome shotgun (WGS) entry which is preliminary data.</text>
</comment>
<dbReference type="Proteomes" id="UP000589626">
    <property type="component" value="Unassembled WGS sequence"/>
</dbReference>
<evidence type="ECO:0000256" key="1">
    <source>
        <dbReference type="SAM" id="SignalP"/>
    </source>
</evidence>
<keyword evidence="4" id="KW-1185">Reference proteome</keyword>
<proteinExistence type="predicted"/>
<evidence type="ECO:0000259" key="2">
    <source>
        <dbReference type="Pfam" id="PF16640"/>
    </source>
</evidence>
<dbReference type="AlphaFoldDB" id="A0A7W4VXH2"/>
<dbReference type="Pfam" id="PF16640">
    <property type="entry name" value="Big_3_5"/>
    <property type="match status" value="1"/>
</dbReference>
<feature type="signal peptide" evidence="1">
    <location>
        <begin position="1"/>
        <end position="26"/>
    </location>
</feature>
<organism evidence="3 4">
    <name type="scientific">Nocardioides soli</name>
    <dbReference type="NCBI Taxonomy" id="1036020"/>
    <lineage>
        <taxon>Bacteria</taxon>
        <taxon>Bacillati</taxon>
        <taxon>Actinomycetota</taxon>
        <taxon>Actinomycetes</taxon>
        <taxon>Propionibacteriales</taxon>
        <taxon>Nocardioidaceae</taxon>
        <taxon>Nocardioides</taxon>
    </lineage>
</organism>
<keyword evidence="1" id="KW-0732">Signal</keyword>
<dbReference type="GO" id="GO:0005975">
    <property type="term" value="P:carbohydrate metabolic process"/>
    <property type="evidence" value="ECO:0007669"/>
    <property type="project" value="UniProtKB-ARBA"/>
</dbReference>
<dbReference type="InterPro" id="IPR032109">
    <property type="entry name" value="Big_3_5"/>
</dbReference>